<reference evidence="2 3" key="1">
    <citation type="submission" date="2019-02" db="EMBL/GenBank/DDBJ databases">
        <title>Draft genome sequences of novel Actinobacteria.</title>
        <authorList>
            <person name="Sahin N."/>
            <person name="Ay H."/>
            <person name="Saygin H."/>
        </authorList>
    </citation>
    <scope>NUCLEOTIDE SEQUENCE [LARGE SCALE GENOMIC DNA]</scope>
    <source>
        <strain evidence="2 3">8K307</strain>
    </source>
</reference>
<name>A0A4R5AHZ2_9ACTN</name>
<sequence length="168" mass="17697">MAQGLSGSADAVAHRRVDSLSGRADDLGHPIGAVHDALPPVAGALGGPAALDRTILAYRGRVNGHGARRSDPVPSVTTAAAPRSDDLASRQRRYLIMMGIRLACLPLAVISQGWLRIVFILGAVVLPYIAVVIANATRQPRHSALSPVVPPPRLELPEAPVAKDRIEH</sequence>
<keyword evidence="1" id="KW-1133">Transmembrane helix</keyword>
<dbReference type="AlphaFoldDB" id="A0A4R5AHZ2"/>
<accession>A0A4R5AHZ2</accession>
<dbReference type="Pfam" id="PF11298">
    <property type="entry name" value="DUF3099"/>
    <property type="match status" value="1"/>
</dbReference>
<keyword evidence="3" id="KW-1185">Reference proteome</keyword>
<comment type="caution">
    <text evidence="2">The sequence shown here is derived from an EMBL/GenBank/DDBJ whole genome shotgun (WGS) entry which is preliminary data.</text>
</comment>
<gene>
    <name evidence="2" type="ORF">E1262_06835</name>
</gene>
<evidence type="ECO:0000256" key="1">
    <source>
        <dbReference type="SAM" id="Phobius"/>
    </source>
</evidence>
<organism evidence="2 3">
    <name type="scientific">Jiangella aurantiaca</name>
    <dbReference type="NCBI Taxonomy" id="2530373"/>
    <lineage>
        <taxon>Bacteria</taxon>
        <taxon>Bacillati</taxon>
        <taxon>Actinomycetota</taxon>
        <taxon>Actinomycetes</taxon>
        <taxon>Jiangellales</taxon>
        <taxon>Jiangellaceae</taxon>
        <taxon>Jiangella</taxon>
    </lineage>
</organism>
<evidence type="ECO:0000313" key="2">
    <source>
        <dbReference type="EMBL" id="TDD71315.1"/>
    </source>
</evidence>
<dbReference type="Proteomes" id="UP000295217">
    <property type="component" value="Unassembled WGS sequence"/>
</dbReference>
<keyword evidence="1" id="KW-0812">Transmembrane</keyword>
<protein>
    <submittedName>
        <fullName evidence="2">DUF3099 domain-containing protein</fullName>
    </submittedName>
</protein>
<keyword evidence="1" id="KW-0472">Membrane</keyword>
<dbReference type="OrthoDB" id="4229919at2"/>
<feature type="transmembrane region" description="Helical" evidence="1">
    <location>
        <begin position="94"/>
        <end position="111"/>
    </location>
</feature>
<feature type="transmembrane region" description="Helical" evidence="1">
    <location>
        <begin position="117"/>
        <end position="136"/>
    </location>
</feature>
<proteinExistence type="predicted"/>
<evidence type="ECO:0000313" key="3">
    <source>
        <dbReference type="Proteomes" id="UP000295217"/>
    </source>
</evidence>
<dbReference type="EMBL" id="SMLB01000006">
    <property type="protein sequence ID" value="TDD71315.1"/>
    <property type="molecule type" value="Genomic_DNA"/>
</dbReference>
<dbReference type="InterPro" id="IPR021449">
    <property type="entry name" value="DUF3099"/>
</dbReference>